<comment type="caution">
    <text evidence="2">The sequence shown here is derived from an EMBL/GenBank/DDBJ whole genome shotgun (WGS) entry which is preliminary data.</text>
</comment>
<dbReference type="OrthoDB" id="3909395at2759"/>
<evidence type="ECO:0000256" key="1">
    <source>
        <dbReference type="SAM" id="MobiDB-lite"/>
    </source>
</evidence>
<accession>A0A8H6VQ53</accession>
<organism evidence="2 3">
    <name type="scientific">Pseudocercospora fuligena</name>
    <dbReference type="NCBI Taxonomy" id="685502"/>
    <lineage>
        <taxon>Eukaryota</taxon>
        <taxon>Fungi</taxon>
        <taxon>Dikarya</taxon>
        <taxon>Ascomycota</taxon>
        <taxon>Pezizomycotina</taxon>
        <taxon>Dothideomycetes</taxon>
        <taxon>Dothideomycetidae</taxon>
        <taxon>Mycosphaerellales</taxon>
        <taxon>Mycosphaerellaceae</taxon>
        <taxon>Pseudocercospora</taxon>
    </lineage>
</organism>
<evidence type="ECO:0000313" key="2">
    <source>
        <dbReference type="EMBL" id="KAF7196409.1"/>
    </source>
</evidence>
<gene>
    <name evidence="2" type="ORF">HII31_02137</name>
</gene>
<dbReference type="AlphaFoldDB" id="A0A8H6VQ53"/>
<proteinExistence type="predicted"/>
<name>A0A8H6VQ53_9PEZI</name>
<dbReference type="InterPro" id="IPR057394">
    <property type="entry name" value="PIGBOS1"/>
</dbReference>
<reference evidence="2" key="1">
    <citation type="submission" date="2020-04" db="EMBL/GenBank/DDBJ databases">
        <title>Draft genome resource of the tomato pathogen Pseudocercospora fuligena.</title>
        <authorList>
            <person name="Zaccaron A."/>
        </authorList>
    </citation>
    <scope>NUCLEOTIDE SEQUENCE</scope>
    <source>
        <strain evidence="2">PF001</strain>
    </source>
</reference>
<dbReference type="Pfam" id="PF23670">
    <property type="entry name" value="PIGBOS1"/>
    <property type="match status" value="1"/>
</dbReference>
<evidence type="ECO:0000313" key="3">
    <source>
        <dbReference type="Proteomes" id="UP000660729"/>
    </source>
</evidence>
<sequence length="109" mass="11520">MRGGAGLAGGLLAGVCGVFTAYTAFQPAFKEDAEKRAGTFREQHEEENKDNVLSQAIISDLKEAKEGVNKYDSGGFAWGIRKALFGSKPPHDNAAISGADASTRDGKDE</sequence>
<feature type="region of interest" description="Disordered" evidence="1">
    <location>
        <begin position="87"/>
        <end position="109"/>
    </location>
</feature>
<dbReference type="Proteomes" id="UP000660729">
    <property type="component" value="Unassembled WGS sequence"/>
</dbReference>
<keyword evidence="3" id="KW-1185">Reference proteome</keyword>
<dbReference type="EMBL" id="JABCIY010000025">
    <property type="protein sequence ID" value="KAF7196409.1"/>
    <property type="molecule type" value="Genomic_DNA"/>
</dbReference>
<protein>
    <submittedName>
        <fullName evidence="2">Uncharacterized protein</fullName>
    </submittedName>
</protein>